<accession>A0A7E4ZVV5</accession>
<dbReference type="Proteomes" id="UP000492821">
    <property type="component" value="Unassembled WGS sequence"/>
</dbReference>
<evidence type="ECO:0000313" key="2">
    <source>
        <dbReference type="WBParaSite" id="Pan_g20714.t1"/>
    </source>
</evidence>
<protein>
    <submittedName>
        <fullName evidence="2">Phlebovirus_G2 domain-containing protein</fullName>
    </submittedName>
</protein>
<dbReference type="AlphaFoldDB" id="A0A7E4ZVV5"/>
<reference evidence="1" key="1">
    <citation type="journal article" date="2013" name="Genetics">
        <title>The draft genome and transcriptome of Panagrellus redivivus are shaped by the harsh demands of a free-living lifestyle.</title>
        <authorList>
            <person name="Srinivasan J."/>
            <person name="Dillman A.R."/>
            <person name="Macchietto M.G."/>
            <person name="Heikkinen L."/>
            <person name="Lakso M."/>
            <person name="Fracchia K.M."/>
            <person name="Antoshechkin I."/>
            <person name="Mortazavi A."/>
            <person name="Wong G."/>
            <person name="Sternberg P.W."/>
        </authorList>
    </citation>
    <scope>NUCLEOTIDE SEQUENCE [LARGE SCALE GENOMIC DNA]</scope>
    <source>
        <strain evidence="1">MT8872</strain>
    </source>
</reference>
<organism evidence="1 2">
    <name type="scientific">Panagrellus redivivus</name>
    <name type="common">Microworm</name>
    <dbReference type="NCBI Taxonomy" id="6233"/>
    <lineage>
        <taxon>Eukaryota</taxon>
        <taxon>Metazoa</taxon>
        <taxon>Ecdysozoa</taxon>
        <taxon>Nematoda</taxon>
        <taxon>Chromadorea</taxon>
        <taxon>Rhabditida</taxon>
        <taxon>Tylenchina</taxon>
        <taxon>Panagrolaimomorpha</taxon>
        <taxon>Panagrolaimoidea</taxon>
        <taxon>Panagrolaimidae</taxon>
        <taxon>Panagrellus</taxon>
    </lineage>
</organism>
<dbReference type="WBParaSite" id="Pan_g20714.t1">
    <property type="protein sequence ID" value="Pan_g20714.t1"/>
    <property type="gene ID" value="Pan_g20714"/>
</dbReference>
<evidence type="ECO:0000313" key="1">
    <source>
        <dbReference type="Proteomes" id="UP000492821"/>
    </source>
</evidence>
<keyword evidence="1" id="KW-1185">Reference proteome</keyword>
<name>A0A7E4ZVV5_PANRE</name>
<sequence length="180" mass="20643">MVNHRKHVFPELIYRPSLSSPIIVLIEFVASFLLLNEDILKNGVSDGCQHVETIWDKIEELLRQWIRNNQDLSQNPPADGIYHNQGMWTVEIPFVNQEFFDDVTTSIGKLNSNICVKPLKIAMCSEVPTCSSNEYCAHCTSVRCIDTKNVIYKVLCSCAALWRHIKLNTKTILFNSKKCR</sequence>
<proteinExistence type="predicted"/>
<reference evidence="2" key="2">
    <citation type="submission" date="2020-10" db="UniProtKB">
        <authorList>
            <consortium name="WormBaseParasite"/>
        </authorList>
    </citation>
    <scope>IDENTIFICATION</scope>
</reference>